<feature type="binding site" evidence="4">
    <location>
        <position position="284"/>
    </location>
    <ligand>
        <name>substrate</name>
    </ligand>
</feature>
<dbReference type="EMBL" id="BJVU01000002">
    <property type="protein sequence ID" value="GEL58059.1"/>
    <property type="molecule type" value="Genomic_DNA"/>
</dbReference>
<evidence type="ECO:0000259" key="5">
    <source>
        <dbReference type="Pfam" id="PF01370"/>
    </source>
</evidence>
<comment type="caution">
    <text evidence="6">The sequence shown here is derived from an EMBL/GenBank/DDBJ whole genome shotgun (WGS) entry which is preliminary data.</text>
</comment>
<evidence type="ECO:0000313" key="6">
    <source>
        <dbReference type="EMBL" id="GAN60355.1"/>
    </source>
</evidence>
<accession>A0A0D6N3T8</accession>
<dbReference type="GO" id="GO:0097171">
    <property type="term" value="P:ADP-L-glycero-beta-D-manno-heptose biosynthetic process"/>
    <property type="evidence" value="ECO:0007669"/>
    <property type="project" value="UniProtKB-UniPathway"/>
</dbReference>
<feature type="binding site" evidence="4">
    <location>
        <position position="184"/>
    </location>
    <ligand>
        <name>substrate</name>
    </ligand>
</feature>
<reference evidence="7 9" key="2">
    <citation type="submission" date="2019-07" db="EMBL/GenBank/DDBJ databases">
        <title>Whole genome shotgun sequence of Acetobacter cibinongensis NBRC 16605.</title>
        <authorList>
            <person name="Hosoyama A."/>
            <person name="Uohara A."/>
            <person name="Ohji S."/>
            <person name="Ichikawa N."/>
        </authorList>
    </citation>
    <scope>NUCLEOTIDE SEQUENCE [LARGE SCALE GENOMIC DNA]</scope>
    <source>
        <strain evidence="7 9">NBRC 16605</strain>
    </source>
</reference>
<reference evidence="6 8" key="1">
    <citation type="submission" date="2012-11" db="EMBL/GenBank/DDBJ databases">
        <title>Whole genome sequence of Acetobacter cibinongensis 4H-1.</title>
        <authorList>
            <person name="Azuma Y."/>
            <person name="Higashiura N."/>
            <person name="Hirakawa H."/>
            <person name="Matsushita K."/>
        </authorList>
    </citation>
    <scope>NUCLEOTIDE SEQUENCE [LARGE SCALE GENOMIC DNA]</scope>
    <source>
        <strain evidence="6 8">4H-1</strain>
    </source>
</reference>
<organism evidence="6 8">
    <name type="scientific">Acetobacter cibinongensis</name>
    <dbReference type="NCBI Taxonomy" id="146475"/>
    <lineage>
        <taxon>Bacteria</taxon>
        <taxon>Pseudomonadati</taxon>
        <taxon>Pseudomonadota</taxon>
        <taxon>Alphaproteobacteria</taxon>
        <taxon>Acetobacterales</taxon>
        <taxon>Acetobacteraceae</taxon>
        <taxon>Acetobacter</taxon>
    </lineage>
</organism>
<dbReference type="InterPro" id="IPR001509">
    <property type="entry name" value="Epimerase_deHydtase"/>
</dbReference>
<dbReference type="CDD" id="cd05248">
    <property type="entry name" value="ADP_GME_SDR_e"/>
    <property type="match status" value="1"/>
</dbReference>
<dbReference type="Gene3D" id="3.90.25.10">
    <property type="entry name" value="UDP-galactose 4-epimerase, domain 1"/>
    <property type="match status" value="1"/>
</dbReference>
<feature type="binding site" evidence="4">
    <location>
        <position position="173"/>
    </location>
    <ligand>
        <name>substrate</name>
    </ligand>
</feature>
<dbReference type="STRING" id="1231339.Abci_011_085"/>
<keyword evidence="3 4" id="KW-0119">Carbohydrate metabolism</keyword>
<evidence type="ECO:0000256" key="2">
    <source>
        <dbReference type="ARBA" id="ARBA00023235"/>
    </source>
</evidence>
<gene>
    <name evidence="4 7" type="primary">hldD</name>
    <name evidence="6" type="ORF">Abci_011_085</name>
    <name evidence="7" type="ORF">ACI01nite_06610</name>
</gene>
<dbReference type="EC" id="5.1.3.20" evidence="4"/>
<dbReference type="EMBL" id="BAMV01000011">
    <property type="protein sequence ID" value="GAN60355.1"/>
    <property type="molecule type" value="Genomic_DNA"/>
</dbReference>
<feature type="binding site" evidence="4">
    <location>
        <position position="37"/>
    </location>
    <ligand>
        <name>NADP(+)</name>
        <dbReference type="ChEBI" id="CHEBI:58349"/>
    </ligand>
</feature>
<sequence length="326" mass="36488">MIIITGGAGFIGSYLQAALAKRGLETLIVDWLGSDLKWRNLAAHPPARIVAPEDLDAFLLTNPKVEAVFHMGAISETTARDADLVWRTNVALSHKLWNWCTRNKVRFIYASSAATYGAADKPDLFSDNPARLSTLEPLNLYGWSKHVFDQQVMKMLKQRAPSPPQWAGLKFFNVYGPNEYHKGKMISVVKVKYDEVKAGKPARLFRSDRPDIADGQQSRDFVWVGDVVDVMLWLYDTPTVSGLFNCGSGTARSYLDLAHAVCDAAGMPRQVEFIDMPESLRGQYQSYTQADLTRLRAAGYSKPFTSLEDGIRHYVQDYLATPNPYV</sequence>
<feature type="domain" description="NAD-dependent epimerase/dehydratase" evidence="5">
    <location>
        <begin position="2"/>
        <end position="247"/>
    </location>
</feature>
<dbReference type="InterPro" id="IPR011912">
    <property type="entry name" value="Heptose_epim"/>
</dbReference>
<dbReference type="Proteomes" id="UP000032671">
    <property type="component" value="Unassembled WGS sequence"/>
</dbReference>
<evidence type="ECO:0000256" key="1">
    <source>
        <dbReference type="ARBA" id="ARBA00022857"/>
    </source>
</evidence>
<evidence type="ECO:0000256" key="3">
    <source>
        <dbReference type="ARBA" id="ARBA00023277"/>
    </source>
</evidence>
<name>A0A0D6N3T8_9PROT</name>
<feature type="binding site" evidence="4">
    <location>
        <begin position="10"/>
        <end position="11"/>
    </location>
    <ligand>
        <name>NADP(+)</name>
        <dbReference type="ChEBI" id="CHEBI:58349"/>
    </ligand>
</feature>
<feature type="binding site" evidence="4">
    <location>
        <begin position="71"/>
        <end position="75"/>
    </location>
    <ligand>
        <name>NADP(+)</name>
        <dbReference type="ChEBI" id="CHEBI:58349"/>
    </ligand>
</feature>
<dbReference type="NCBIfam" id="TIGR02197">
    <property type="entry name" value="heptose_epim"/>
    <property type="match status" value="1"/>
</dbReference>
<dbReference type="InterPro" id="IPR036291">
    <property type="entry name" value="NAD(P)-bd_dom_sf"/>
</dbReference>
<dbReference type="AlphaFoldDB" id="A0A0D6N3T8"/>
<accession>A0A6N3SNM7</accession>
<dbReference type="GO" id="GO:0005975">
    <property type="term" value="P:carbohydrate metabolic process"/>
    <property type="evidence" value="ECO:0007669"/>
    <property type="project" value="UniProtKB-UniRule"/>
</dbReference>
<evidence type="ECO:0000256" key="4">
    <source>
        <dbReference type="HAMAP-Rule" id="MF_01601"/>
    </source>
</evidence>
<comment type="catalytic activity">
    <reaction evidence="4">
        <text>ADP-D-glycero-beta-D-manno-heptose = ADP-L-glycero-beta-D-manno-heptose</text>
        <dbReference type="Rhea" id="RHEA:17577"/>
        <dbReference type="ChEBI" id="CHEBI:59967"/>
        <dbReference type="ChEBI" id="CHEBI:61506"/>
        <dbReference type="EC" id="5.1.3.20"/>
    </reaction>
</comment>
<dbReference type="SUPFAM" id="SSF51735">
    <property type="entry name" value="NAD(P)-binding Rossmann-fold domains"/>
    <property type="match status" value="1"/>
</dbReference>
<keyword evidence="2 4" id="KW-0413">Isomerase</keyword>
<feature type="binding site" evidence="4">
    <location>
        <position position="219"/>
    </location>
    <ligand>
        <name>substrate</name>
    </ligand>
</feature>
<dbReference type="GO" id="GO:0050661">
    <property type="term" value="F:NADP binding"/>
    <property type="evidence" value="ECO:0007669"/>
    <property type="project" value="InterPro"/>
</dbReference>
<dbReference type="HAMAP" id="MF_01601">
    <property type="entry name" value="Heptose_epimerase"/>
    <property type="match status" value="1"/>
</dbReference>
<comment type="caution">
    <text evidence="4">Lacks conserved residue(s) required for the propagation of feature annotation.</text>
</comment>
<dbReference type="Gene3D" id="3.40.50.720">
    <property type="entry name" value="NAD(P)-binding Rossmann-like Domain"/>
    <property type="match status" value="1"/>
</dbReference>
<feature type="binding site" evidence="4">
    <location>
        <begin position="205"/>
        <end position="208"/>
    </location>
    <ligand>
        <name>substrate</name>
    </ligand>
</feature>
<feature type="binding site" evidence="4">
    <location>
        <position position="182"/>
    </location>
    <ligand>
        <name>NADP(+)</name>
        <dbReference type="ChEBI" id="CHEBI:58349"/>
    </ligand>
</feature>
<dbReference type="Proteomes" id="UP000321891">
    <property type="component" value="Unassembled WGS sequence"/>
</dbReference>
<comment type="pathway">
    <text evidence="4">Nucleotide-sugar biosynthesis; ADP-L-glycero-beta-D-manno-heptose biosynthesis; ADP-L-glycero-beta-D-manno-heptose from D-glycero-beta-D-manno-heptose 7-phosphate: step 4/4.</text>
</comment>
<comment type="function">
    <text evidence="4">Catalyzes the interconversion between ADP-D-glycero-beta-D-manno-heptose and ADP-L-glycero-beta-D-manno-heptose via an epimerization at carbon 6 of the heptose.</text>
</comment>
<comment type="cofactor">
    <cofactor evidence="4">
        <name>NADP(+)</name>
        <dbReference type="ChEBI" id="CHEBI:58349"/>
    </cofactor>
    <text evidence="4">Binds 1 NADP(+) per subunit.</text>
</comment>
<comment type="similarity">
    <text evidence="4">Belongs to the NAD(P)-dependent epimerase/dehydratase family. HldD subfamily.</text>
</comment>
<evidence type="ECO:0000313" key="9">
    <source>
        <dbReference type="Proteomes" id="UP000321891"/>
    </source>
</evidence>
<comment type="subunit">
    <text evidence="4">Homopentamer.</text>
</comment>
<protein>
    <recommendedName>
        <fullName evidence="4">ADP-L-glycero-D-manno-heptose-6-epimerase</fullName>
        <ecNumber evidence="4">5.1.3.20</ecNumber>
    </recommendedName>
    <alternativeName>
        <fullName evidence="4">ADP-L-glycero-beta-D-manno-heptose-6-epimerase</fullName>
        <shortName evidence="4">ADP-glyceromanno-heptose 6-epimerase</shortName>
        <shortName evidence="4">ADP-hep 6-epimerase</shortName>
        <shortName evidence="4">AGME</shortName>
    </alternativeName>
</protein>
<feature type="binding site" evidence="4">
    <location>
        <begin position="30"/>
        <end position="31"/>
    </location>
    <ligand>
        <name>NADP(+)</name>
        <dbReference type="ChEBI" id="CHEBI:58349"/>
    </ligand>
</feature>
<dbReference type="RefSeq" id="WP_048838413.1">
    <property type="nucleotide sequence ID" value="NZ_BAMV01000011.1"/>
</dbReference>
<feature type="active site" description="Proton acceptor" evidence="4">
    <location>
        <position position="182"/>
    </location>
</feature>
<comment type="domain">
    <text evidence="4">Contains a large N-terminal NADP-binding domain, and a smaller C-terminal substrate-binding domain.</text>
</comment>
<evidence type="ECO:0000313" key="8">
    <source>
        <dbReference type="Proteomes" id="UP000032671"/>
    </source>
</evidence>
<keyword evidence="1 4" id="KW-0521">NADP</keyword>
<keyword evidence="9" id="KW-1185">Reference proteome</keyword>
<dbReference type="UniPathway" id="UPA00356">
    <property type="reaction ID" value="UER00440"/>
</dbReference>
<dbReference type="PANTHER" id="PTHR43103">
    <property type="entry name" value="NUCLEOSIDE-DIPHOSPHATE-SUGAR EPIMERASE"/>
    <property type="match status" value="1"/>
</dbReference>
<proteinExistence type="inferred from homology"/>
<dbReference type="Pfam" id="PF01370">
    <property type="entry name" value="Epimerase"/>
    <property type="match status" value="1"/>
</dbReference>
<dbReference type="GO" id="GO:0008712">
    <property type="term" value="F:ADP-glyceromanno-heptose 6-epimerase activity"/>
    <property type="evidence" value="ECO:0007669"/>
    <property type="project" value="UniProtKB-UniRule"/>
</dbReference>
<feature type="active site" description="Proton acceptor" evidence="4">
    <location>
        <position position="141"/>
    </location>
</feature>
<feature type="binding site" evidence="4">
    <location>
        <position position="174"/>
    </location>
    <ligand>
        <name>NADP(+)</name>
        <dbReference type="ChEBI" id="CHEBI:58349"/>
    </ligand>
</feature>
<dbReference type="PANTHER" id="PTHR43103:SF3">
    <property type="entry name" value="ADP-L-GLYCERO-D-MANNO-HEPTOSE-6-EPIMERASE"/>
    <property type="match status" value="1"/>
</dbReference>
<evidence type="ECO:0000313" key="7">
    <source>
        <dbReference type="EMBL" id="GEL58059.1"/>
    </source>
</evidence>
<feature type="binding site" evidence="4">
    <location>
        <position position="145"/>
    </location>
    <ligand>
        <name>NADP(+)</name>
        <dbReference type="ChEBI" id="CHEBI:58349"/>
    </ligand>
</feature>